<sequence>MTMEEKLVINELEQGRELAKRLMSNLKHTSSTESSKTLVSEILRIYQNAIFILSLNDDDKNNVRKRSPEIDDDDKDSKNVSKKRKISEKKNEKLRVFVGTGQEKVPIEDGHCWRKYGQKEIHGSKNPRGYYRCTHRFTKNCLAVKQVQKSDTDPSIFEVKYLGNHTCNNNTSSPNKTTNTNFSVSMFEEGNRALHVTEKPQDVVKPEKTEETMISLEDLKNKKNIFRTFSFSNHEIENVGLGGGWKSSIFPENLMEQLSPATSGSGITSEIVTAPASVEISETADSYFSNLDNIIEFGQDWLWS</sequence>
<dbReference type="GO" id="GO:0003700">
    <property type="term" value="F:DNA-binding transcription factor activity"/>
    <property type="evidence" value="ECO:0007669"/>
    <property type="project" value="InterPro"/>
</dbReference>
<dbReference type="PANTHER" id="PTHR32096:SF146">
    <property type="entry name" value="WRKY TRANSCRIPTION FACTOR 19-RELATED"/>
    <property type="match status" value="1"/>
</dbReference>
<dbReference type="SMART" id="SM00774">
    <property type="entry name" value="WRKY"/>
    <property type="match status" value="1"/>
</dbReference>
<protein>
    <submittedName>
        <fullName evidence="8">Putative WRKY transcription factor 46</fullName>
    </submittedName>
</protein>
<organism evidence="8">
    <name type="scientific">Noccaea caerulescens</name>
    <name type="common">Alpine penny-cress</name>
    <name type="synonym">Thlaspi caerulescens</name>
    <dbReference type="NCBI Taxonomy" id="107243"/>
    <lineage>
        <taxon>Eukaryota</taxon>
        <taxon>Viridiplantae</taxon>
        <taxon>Streptophyta</taxon>
        <taxon>Embryophyta</taxon>
        <taxon>Tracheophyta</taxon>
        <taxon>Spermatophyta</taxon>
        <taxon>Magnoliopsida</taxon>
        <taxon>eudicotyledons</taxon>
        <taxon>Gunneridae</taxon>
        <taxon>Pentapetalae</taxon>
        <taxon>rosids</taxon>
        <taxon>malvids</taxon>
        <taxon>Brassicales</taxon>
        <taxon>Brassicaceae</taxon>
        <taxon>Coluteocarpeae</taxon>
        <taxon>Noccaea</taxon>
    </lineage>
</organism>
<keyword evidence="3" id="KW-0238">DNA-binding</keyword>
<evidence type="ECO:0000259" key="7">
    <source>
        <dbReference type="PROSITE" id="PS50811"/>
    </source>
</evidence>
<evidence type="ECO:0000256" key="1">
    <source>
        <dbReference type="ARBA" id="ARBA00004123"/>
    </source>
</evidence>
<dbReference type="GO" id="GO:0005634">
    <property type="term" value="C:nucleus"/>
    <property type="evidence" value="ECO:0007669"/>
    <property type="project" value="UniProtKB-SubCell"/>
</dbReference>
<feature type="compositionally biased region" description="Basic and acidic residues" evidence="6">
    <location>
        <begin position="62"/>
        <end position="79"/>
    </location>
</feature>
<evidence type="ECO:0000256" key="3">
    <source>
        <dbReference type="ARBA" id="ARBA00023125"/>
    </source>
</evidence>
<dbReference type="EMBL" id="GEVK01007910">
    <property type="protein sequence ID" value="JAU44922.1"/>
    <property type="molecule type" value="Transcribed_RNA"/>
</dbReference>
<dbReference type="Gene3D" id="2.20.25.80">
    <property type="entry name" value="WRKY domain"/>
    <property type="match status" value="1"/>
</dbReference>
<dbReference type="InterPro" id="IPR003657">
    <property type="entry name" value="WRKY_dom"/>
</dbReference>
<dbReference type="SUPFAM" id="SSF118290">
    <property type="entry name" value="WRKY DNA-binding domain"/>
    <property type="match status" value="1"/>
</dbReference>
<evidence type="ECO:0000256" key="2">
    <source>
        <dbReference type="ARBA" id="ARBA00023015"/>
    </source>
</evidence>
<dbReference type="AlphaFoldDB" id="A0A1J3FLD8"/>
<evidence type="ECO:0000256" key="5">
    <source>
        <dbReference type="ARBA" id="ARBA00023242"/>
    </source>
</evidence>
<evidence type="ECO:0000256" key="6">
    <source>
        <dbReference type="SAM" id="MobiDB-lite"/>
    </source>
</evidence>
<feature type="region of interest" description="Disordered" evidence="6">
    <location>
        <begin position="62"/>
        <end position="86"/>
    </location>
</feature>
<dbReference type="Pfam" id="PF03106">
    <property type="entry name" value="WRKY"/>
    <property type="match status" value="1"/>
</dbReference>
<evidence type="ECO:0000256" key="4">
    <source>
        <dbReference type="ARBA" id="ARBA00023163"/>
    </source>
</evidence>
<accession>A0A1J3FLD8</accession>
<feature type="domain" description="WRKY" evidence="7">
    <location>
        <begin position="102"/>
        <end position="165"/>
    </location>
</feature>
<reference evidence="8" key="1">
    <citation type="submission" date="2016-07" db="EMBL/GenBank/DDBJ databases">
        <title>De novo transcriptome assembly of four accessions of the metal hyperaccumulator plant Noccaea caerulescens.</title>
        <authorList>
            <person name="Blande D."/>
            <person name="Halimaa P."/>
            <person name="Tervahauta A.I."/>
            <person name="Aarts M.G."/>
            <person name="Karenlampi S.O."/>
        </authorList>
    </citation>
    <scope>NUCLEOTIDE SEQUENCE</scope>
</reference>
<evidence type="ECO:0000313" key="8">
    <source>
        <dbReference type="EMBL" id="JAU44922.1"/>
    </source>
</evidence>
<dbReference type="PROSITE" id="PS50811">
    <property type="entry name" value="WRKY"/>
    <property type="match status" value="1"/>
</dbReference>
<gene>
    <name evidence="8" type="ORF">LC_TR1871_c0_g1_i1_g.6311</name>
</gene>
<dbReference type="PANTHER" id="PTHR32096">
    <property type="entry name" value="WRKY TRANSCRIPTION FACTOR 30-RELATED-RELATED"/>
    <property type="match status" value="1"/>
</dbReference>
<comment type="subcellular location">
    <subcellularLocation>
        <location evidence="1">Nucleus</location>
    </subcellularLocation>
</comment>
<dbReference type="GO" id="GO:0000976">
    <property type="term" value="F:transcription cis-regulatory region binding"/>
    <property type="evidence" value="ECO:0007669"/>
    <property type="project" value="TreeGrafter"/>
</dbReference>
<keyword evidence="2" id="KW-0805">Transcription regulation</keyword>
<keyword evidence="4" id="KW-0804">Transcription</keyword>
<proteinExistence type="predicted"/>
<dbReference type="InterPro" id="IPR044810">
    <property type="entry name" value="WRKY_plant"/>
</dbReference>
<keyword evidence="5" id="KW-0539">Nucleus</keyword>
<name>A0A1J3FLD8_NOCCA</name>
<dbReference type="InterPro" id="IPR036576">
    <property type="entry name" value="WRKY_dom_sf"/>
</dbReference>